<dbReference type="SUPFAM" id="SSF81464">
    <property type="entry name" value="Cytochrome c oxidase subunit II-like, transmembrane region"/>
    <property type="match status" value="1"/>
</dbReference>
<comment type="catalytic activity">
    <reaction evidence="14 16">
        <text>4 Fe(II)-[cytochrome c] + O2 + 8 H(+)(in) = 4 Fe(III)-[cytochrome c] + 2 H2O + 4 H(+)(out)</text>
        <dbReference type="Rhea" id="RHEA:11436"/>
        <dbReference type="Rhea" id="RHEA-COMP:10350"/>
        <dbReference type="Rhea" id="RHEA-COMP:14399"/>
        <dbReference type="ChEBI" id="CHEBI:15377"/>
        <dbReference type="ChEBI" id="CHEBI:15378"/>
        <dbReference type="ChEBI" id="CHEBI:15379"/>
        <dbReference type="ChEBI" id="CHEBI:29033"/>
        <dbReference type="ChEBI" id="CHEBI:29034"/>
        <dbReference type="EC" id="7.1.1.9"/>
    </reaction>
</comment>
<name>A0A7W7Z727_9BRAD</name>
<evidence type="ECO:0000259" key="19">
    <source>
        <dbReference type="PROSITE" id="PS50999"/>
    </source>
</evidence>
<evidence type="ECO:0000256" key="6">
    <source>
        <dbReference type="ARBA" id="ARBA00022692"/>
    </source>
</evidence>
<dbReference type="InterPro" id="IPR008972">
    <property type="entry name" value="Cupredoxin"/>
</dbReference>
<dbReference type="PROSITE" id="PS50857">
    <property type="entry name" value="COX2_CUA"/>
    <property type="match status" value="1"/>
</dbReference>
<comment type="cofactor">
    <cofactor evidence="16">
        <name>Cu cation</name>
        <dbReference type="ChEBI" id="CHEBI:23378"/>
    </cofactor>
    <text evidence="16">Binds a copper A center.</text>
</comment>
<dbReference type="Pfam" id="PF02790">
    <property type="entry name" value="COX2_TM"/>
    <property type="match status" value="1"/>
</dbReference>
<dbReference type="Gene3D" id="2.60.40.420">
    <property type="entry name" value="Cupredoxins - blue copper proteins"/>
    <property type="match status" value="1"/>
</dbReference>
<evidence type="ECO:0000256" key="5">
    <source>
        <dbReference type="ARBA" id="ARBA00022660"/>
    </source>
</evidence>
<keyword evidence="8" id="KW-1278">Translocase</keyword>
<protein>
    <recommendedName>
        <fullName evidence="16">Cytochrome c oxidase subunit 2</fullName>
        <ecNumber evidence="16">7.1.1.9</ecNumber>
    </recommendedName>
</protein>
<keyword evidence="9 15" id="KW-0249">Electron transport</keyword>
<evidence type="ECO:0000313" key="21">
    <source>
        <dbReference type="Proteomes" id="UP000542353"/>
    </source>
</evidence>
<keyword evidence="12 17" id="KW-0472">Membrane</keyword>
<evidence type="ECO:0000256" key="11">
    <source>
        <dbReference type="ARBA" id="ARBA00023008"/>
    </source>
</evidence>
<keyword evidence="10 17" id="KW-1133">Transmembrane helix</keyword>
<evidence type="ECO:0000256" key="16">
    <source>
        <dbReference type="RuleBase" id="RU004024"/>
    </source>
</evidence>
<evidence type="ECO:0000256" key="12">
    <source>
        <dbReference type="ARBA" id="ARBA00023136"/>
    </source>
</evidence>
<dbReference type="Proteomes" id="UP000542353">
    <property type="component" value="Unassembled WGS sequence"/>
</dbReference>
<dbReference type="InterPro" id="IPR045187">
    <property type="entry name" value="CcO_II"/>
</dbReference>
<evidence type="ECO:0000256" key="17">
    <source>
        <dbReference type="SAM" id="Phobius"/>
    </source>
</evidence>
<dbReference type="PANTHER" id="PTHR22888:SF9">
    <property type="entry name" value="CYTOCHROME C OXIDASE SUBUNIT 2"/>
    <property type="match status" value="1"/>
</dbReference>
<keyword evidence="4 15" id="KW-0813">Transport</keyword>
<dbReference type="InterPro" id="IPR002429">
    <property type="entry name" value="CcO_II-like_C"/>
</dbReference>
<evidence type="ECO:0000256" key="3">
    <source>
        <dbReference type="ARBA" id="ARBA00007866"/>
    </source>
</evidence>
<evidence type="ECO:0000256" key="1">
    <source>
        <dbReference type="ARBA" id="ARBA00001971"/>
    </source>
</evidence>
<dbReference type="EMBL" id="JACHIH010000032">
    <property type="protein sequence ID" value="MBB5049194.1"/>
    <property type="molecule type" value="Genomic_DNA"/>
</dbReference>
<dbReference type="GO" id="GO:0005886">
    <property type="term" value="C:plasma membrane"/>
    <property type="evidence" value="ECO:0007669"/>
    <property type="project" value="UniProtKB-SubCell"/>
</dbReference>
<dbReference type="PRINTS" id="PR01166">
    <property type="entry name" value="CYCOXIDASEII"/>
</dbReference>
<proteinExistence type="inferred from homology"/>
<feature type="domain" description="Cytochrome oxidase subunit II copper A binding" evidence="18">
    <location>
        <begin position="130"/>
        <end position="265"/>
    </location>
</feature>
<dbReference type="EC" id="7.1.1.9" evidence="16"/>
<keyword evidence="21" id="KW-1185">Reference proteome</keyword>
<dbReference type="InterPro" id="IPR001505">
    <property type="entry name" value="Copper_CuA"/>
</dbReference>
<dbReference type="Gene3D" id="1.10.287.90">
    <property type="match status" value="1"/>
</dbReference>
<evidence type="ECO:0000256" key="8">
    <source>
        <dbReference type="ARBA" id="ARBA00022967"/>
    </source>
</evidence>
<gene>
    <name evidence="20" type="ORF">HNR60_003969</name>
</gene>
<dbReference type="InterPro" id="IPR014222">
    <property type="entry name" value="Cyt_c_oxidase_su2"/>
</dbReference>
<keyword evidence="7 16" id="KW-0479">Metal-binding</keyword>
<dbReference type="SUPFAM" id="SSF49503">
    <property type="entry name" value="Cupredoxins"/>
    <property type="match status" value="1"/>
</dbReference>
<feature type="transmembrane region" description="Helical" evidence="17">
    <location>
        <begin position="54"/>
        <end position="80"/>
    </location>
</feature>
<keyword evidence="11 16" id="KW-0186">Copper</keyword>
<evidence type="ECO:0000313" key="20">
    <source>
        <dbReference type="EMBL" id="MBB5049194.1"/>
    </source>
</evidence>
<evidence type="ECO:0000256" key="9">
    <source>
        <dbReference type="ARBA" id="ARBA00022982"/>
    </source>
</evidence>
<dbReference type="PROSITE" id="PS50999">
    <property type="entry name" value="COX2_TM"/>
    <property type="match status" value="1"/>
</dbReference>
<comment type="subcellular location">
    <subcellularLocation>
        <location evidence="15">Cell membrane</location>
        <topology evidence="15">Multi-pass membrane protein</topology>
    </subcellularLocation>
    <subcellularLocation>
        <location evidence="2">Membrane</location>
        <topology evidence="2">Multi-pass membrane protein</topology>
    </subcellularLocation>
</comment>
<evidence type="ECO:0000256" key="15">
    <source>
        <dbReference type="RuleBase" id="RU000456"/>
    </source>
</evidence>
<dbReference type="GO" id="GO:0004129">
    <property type="term" value="F:cytochrome-c oxidase activity"/>
    <property type="evidence" value="ECO:0007669"/>
    <property type="project" value="UniProtKB-EC"/>
</dbReference>
<dbReference type="PANTHER" id="PTHR22888">
    <property type="entry name" value="CYTOCHROME C OXIDASE, SUBUNIT II"/>
    <property type="match status" value="1"/>
</dbReference>
<evidence type="ECO:0000256" key="10">
    <source>
        <dbReference type="ARBA" id="ARBA00022989"/>
    </source>
</evidence>
<evidence type="ECO:0000256" key="7">
    <source>
        <dbReference type="ARBA" id="ARBA00022723"/>
    </source>
</evidence>
<comment type="cofactor">
    <cofactor evidence="1">
        <name>heme</name>
        <dbReference type="ChEBI" id="CHEBI:30413"/>
    </cofactor>
</comment>
<evidence type="ECO:0000256" key="2">
    <source>
        <dbReference type="ARBA" id="ARBA00004141"/>
    </source>
</evidence>
<comment type="function">
    <text evidence="13 16">Subunits I and II form the functional core of the enzyme complex. Electrons originating in cytochrome c are transferred via heme a and Cu(A) to the binuclear center formed by heme a3 and Cu(B).</text>
</comment>
<dbReference type="GO" id="GO:0016491">
    <property type="term" value="F:oxidoreductase activity"/>
    <property type="evidence" value="ECO:0007669"/>
    <property type="project" value="InterPro"/>
</dbReference>
<evidence type="ECO:0000256" key="4">
    <source>
        <dbReference type="ARBA" id="ARBA00022448"/>
    </source>
</evidence>
<reference evidence="20 21" key="1">
    <citation type="submission" date="2020-08" db="EMBL/GenBank/DDBJ databases">
        <title>Genomic Encyclopedia of Type Strains, Phase IV (KMG-IV): sequencing the most valuable type-strain genomes for metagenomic binning, comparative biology and taxonomic classification.</title>
        <authorList>
            <person name="Goeker M."/>
        </authorList>
    </citation>
    <scope>NUCLEOTIDE SEQUENCE [LARGE SCALE GENOMIC DNA]</scope>
    <source>
        <strain evidence="20 21">DSM 12706</strain>
    </source>
</reference>
<organism evidence="20 21">
    <name type="scientific">Rhodopseudomonas rhenobacensis</name>
    <dbReference type="NCBI Taxonomy" id="87461"/>
    <lineage>
        <taxon>Bacteria</taxon>
        <taxon>Pseudomonadati</taxon>
        <taxon>Pseudomonadota</taxon>
        <taxon>Alphaproteobacteria</taxon>
        <taxon>Hyphomicrobiales</taxon>
        <taxon>Nitrobacteraceae</taxon>
        <taxon>Rhodopseudomonas</taxon>
    </lineage>
</organism>
<keyword evidence="5 15" id="KW-0679">Respiratory chain</keyword>
<feature type="transmembrane region" description="Helical" evidence="17">
    <location>
        <begin position="101"/>
        <end position="123"/>
    </location>
</feature>
<dbReference type="Pfam" id="PF00116">
    <property type="entry name" value="COX2"/>
    <property type="match status" value="1"/>
</dbReference>
<dbReference type="GO" id="GO:0005507">
    <property type="term" value="F:copper ion binding"/>
    <property type="evidence" value="ECO:0007669"/>
    <property type="project" value="InterPro"/>
</dbReference>
<dbReference type="GO" id="GO:0042773">
    <property type="term" value="P:ATP synthesis coupled electron transport"/>
    <property type="evidence" value="ECO:0007669"/>
    <property type="project" value="TreeGrafter"/>
</dbReference>
<comment type="similarity">
    <text evidence="3 15">Belongs to the cytochrome c oxidase subunit 2 family.</text>
</comment>
<dbReference type="NCBIfam" id="TIGR02866">
    <property type="entry name" value="CoxB"/>
    <property type="match status" value="1"/>
</dbReference>
<dbReference type="RefSeq" id="WP_184261133.1">
    <property type="nucleotide sequence ID" value="NZ_JACHIH010000032.1"/>
</dbReference>
<dbReference type="InterPro" id="IPR011759">
    <property type="entry name" value="Cyt_c_oxidase_su2_TM_dom"/>
</dbReference>
<evidence type="ECO:0000259" key="18">
    <source>
        <dbReference type="PROSITE" id="PS50857"/>
    </source>
</evidence>
<dbReference type="AlphaFoldDB" id="A0A7W7Z727"/>
<dbReference type="PROSITE" id="PS00078">
    <property type="entry name" value="COX2"/>
    <property type="match status" value="1"/>
</dbReference>
<sequence length="285" mass="31166">MKMSKGRIGRLLFSLAIVAIAISAGGAAFAGLGQPTPWEMKLQESASPVMDNIIWFHNFLLWLITAITLLVLALLVIVVVRFNAKAHPVPSKTTHNTMIEVAWTIIPVLILVAVAVPSFRLLFQQLDIPKADLTIKATGNQWNWSFSYPDDKIDFTSIMLTDEERAKITPTPPRLLAVDNEVVVPVDKVVRVQTTANDVIHSFAIPSFGVKIDAIPGRLNEAWFKATKLGKYYGQCSELCGKDHAFMPIVISVVSDEDYASWKKKQIAANAADKPSLASAGAAAQ</sequence>
<comment type="caution">
    <text evidence="20">The sequence shown here is derived from an EMBL/GenBank/DDBJ whole genome shotgun (WGS) entry which is preliminary data.</text>
</comment>
<keyword evidence="6 15" id="KW-0812">Transmembrane</keyword>
<dbReference type="FunFam" id="2.60.40.420:FF:000001">
    <property type="entry name" value="Cytochrome c oxidase subunit 2"/>
    <property type="match status" value="1"/>
</dbReference>
<feature type="domain" description="Cytochrome oxidase subunit II transmembrane region profile" evidence="19">
    <location>
        <begin position="34"/>
        <end position="129"/>
    </location>
</feature>
<dbReference type="InterPro" id="IPR036257">
    <property type="entry name" value="Cyt_c_oxidase_su2_TM_sf"/>
</dbReference>
<evidence type="ECO:0000256" key="14">
    <source>
        <dbReference type="ARBA" id="ARBA00047816"/>
    </source>
</evidence>
<evidence type="ECO:0000256" key="13">
    <source>
        <dbReference type="ARBA" id="ARBA00024688"/>
    </source>
</evidence>
<accession>A0A7W7Z727</accession>